<evidence type="ECO:0000256" key="6">
    <source>
        <dbReference type="SAM" id="Phobius"/>
    </source>
</evidence>
<dbReference type="PANTHER" id="PTHR30563">
    <property type="entry name" value="DNA RECOMBINATION PROTEIN RMUC"/>
    <property type="match status" value="1"/>
</dbReference>
<keyword evidence="8" id="KW-1185">Reference proteome</keyword>
<evidence type="ECO:0000256" key="2">
    <source>
        <dbReference type="ARBA" id="ARBA00009840"/>
    </source>
</evidence>
<dbReference type="EMBL" id="PDJF01000001">
    <property type="protein sequence ID" value="PFG29009.1"/>
    <property type="molecule type" value="Genomic_DNA"/>
</dbReference>
<keyword evidence="4" id="KW-0233">DNA recombination</keyword>
<keyword evidence="6" id="KW-0472">Membrane</keyword>
<comment type="caution">
    <text evidence="7">The sequence shown here is derived from an EMBL/GenBank/DDBJ whole genome shotgun (WGS) entry which is preliminary data.</text>
</comment>
<dbReference type="Proteomes" id="UP000221653">
    <property type="component" value="Unassembled WGS sequence"/>
</dbReference>
<evidence type="ECO:0000256" key="4">
    <source>
        <dbReference type="ARBA" id="ARBA00023172"/>
    </source>
</evidence>
<dbReference type="STRING" id="1724.GCA_001044175_01995"/>
<gene>
    <name evidence="7" type="ORF">ATK06_2141</name>
</gene>
<feature type="region of interest" description="Disordered" evidence="5">
    <location>
        <begin position="348"/>
        <end position="374"/>
    </location>
</feature>
<evidence type="ECO:0000256" key="1">
    <source>
        <dbReference type="ARBA" id="ARBA00003416"/>
    </source>
</evidence>
<organism evidence="7 8">
    <name type="scientific">Corynebacterium renale</name>
    <dbReference type="NCBI Taxonomy" id="1724"/>
    <lineage>
        <taxon>Bacteria</taxon>
        <taxon>Bacillati</taxon>
        <taxon>Actinomycetota</taxon>
        <taxon>Actinomycetes</taxon>
        <taxon>Mycobacteriales</taxon>
        <taxon>Corynebacteriaceae</taxon>
        <taxon>Corynebacterium</taxon>
    </lineage>
</organism>
<evidence type="ECO:0000313" key="8">
    <source>
        <dbReference type="Proteomes" id="UP000221653"/>
    </source>
</evidence>
<dbReference type="AlphaFoldDB" id="A0A2A9DSW6"/>
<dbReference type="PANTHER" id="PTHR30563:SF0">
    <property type="entry name" value="DNA RECOMBINATION PROTEIN RMUC"/>
    <property type="match status" value="1"/>
</dbReference>
<keyword evidence="6" id="KW-1133">Transmembrane helix</keyword>
<comment type="function">
    <text evidence="1">Involved in DNA recombination.</text>
</comment>
<proteinExistence type="inferred from homology"/>
<keyword evidence="3" id="KW-0175">Coiled coil</keyword>
<accession>A0A2A9DSW6</accession>
<feature type="compositionally biased region" description="Basic and acidic residues" evidence="5">
    <location>
        <begin position="352"/>
        <end position="374"/>
    </location>
</feature>
<dbReference type="Pfam" id="PF02646">
    <property type="entry name" value="RmuC"/>
    <property type="match status" value="1"/>
</dbReference>
<comment type="similarity">
    <text evidence="2">Belongs to the RmuC family.</text>
</comment>
<sequence>MMFEHRHFFSVHVWVVCHSGVMDIVLGLLVGLLGGVIIGWLAHARSSSQAAEKPPAIGPKELNATMTPLHEAMGELAGALRGLEKERTQDMAALKATVHSMARTSTRLSDRTEALVSSLRSPNIRGRWGEVQLQRVVELGGMEEHCDFDTQVSRTVNGHAVRPDMIIRLAGGRSIVVDAKAPFGAYLDALENQDPEEHAALLRRHAHHMRRHVNTLAAKDYVEAFHPTPEFVVMFVPADPFLDTALQSDSELLDYALEKSVVIATPSTLFALLRTVALGWRQESFSDNAREIHRLGAQLYTRLGTLADHLNKIGAHLDKAVGAYNSALANIDSRVMVTARKLSELGVTARPSPRDTQLDAIDSRPRRASQDDTD</sequence>
<dbReference type="GO" id="GO:0006310">
    <property type="term" value="P:DNA recombination"/>
    <property type="evidence" value="ECO:0007669"/>
    <property type="project" value="UniProtKB-KW"/>
</dbReference>
<reference evidence="7 8" key="1">
    <citation type="submission" date="2017-10" db="EMBL/GenBank/DDBJ databases">
        <title>Sequencing the genomes of 1000 actinobacteria strains.</title>
        <authorList>
            <person name="Klenk H.-P."/>
        </authorList>
    </citation>
    <scope>NUCLEOTIDE SEQUENCE [LARGE SCALE GENOMIC DNA]</scope>
    <source>
        <strain evidence="7 8">DSM 20688</strain>
    </source>
</reference>
<feature type="transmembrane region" description="Helical" evidence="6">
    <location>
        <begin position="21"/>
        <end position="42"/>
    </location>
</feature>
<evidence type="ECO:0000256" key="5">
    <source>
        <dbReference type="SAM" id="MobiDB-lite"/>
    </source>
</evidence>
<evidence type="ECO:0000256" key="3">
    <source>
        <dbReference type="ARBA" id="ARBA00023054"/>
    </source>
</evidence>
<name>A0A2A9DSW6_9CORY</name>
<keyword evidence="6" id="KW-0812">Transmembrane</keyword>
<protein>
    <submittedName>
        <fullName evidence="7">DNA recombination protein RmuC</fullName>
    </submittedName>
</protein>
<evidence type="ECO:0000313" key="7">
    <source>
        <dbReference type="EMBL" id="PFG29009.1"/>
    </source>
</evidence>
<dbReference type="InterPro" id="IPR003798">
    <property type="entry name" value="DNA_recombination_RmuC"/>
</dbReference>